<dbReference type="Gene3D" id="3.20.20.70">
    <property type="entry name" value="Aldolase class I"/>
    <property type="match status" value="1"/>
</dbReference>
<evidence type="ECO:0000313" key="6">
    <source>
        <dbReference type="Proteomes" id="UP000440096"/>
    </source>
</evidence>
<keyword evidence="2" id="KW-0808">Transferase</keyword>
<dbReference type="Proteomes" id="UP000440096">
    <property type="component" value="Unassembled WGS sequence"/>
</dbReference>
<dbReference type="PANTHER" id="PTHR37418:SF2">
    <property type="entry name" value="3-KETO-5-AMINOHEXANOATE CLEAVAGE ENZYME"/>
    <property type="match status" value="1"/>
</dbReference>
<gene>
    <name evidence="5" type="ORF">GKO32_11615</name>
</gene>
<reference evidence="5 6" key="1">
    <citation type="submission" date="2019-11" db="EMBL/GenBank/DDBJ databases">
        <title>Draft genome of Amycolatopsis RM579.</title>
        <authorList>
            <person name="Duangmal K."/>
            <person name="Mingma R."/>
        </authorList>
    </citation>
    <scope>NUCLEOTIDE SEQUENCE [LARGE SCALE GENOMIC DNA]</scope>
    <source>
        <strain evidence="5 6">RM579</strain>
    </source>
</reference>
<evidence type="ECO:0000256" key="3">
    <source>
        <dbReference type="ARBA" id="ARBA00022723"/>
    </source>
</evidence>
<evidence type="ECO:0000256" key="4">
    <source>
        <dbReference type="ARBA" id="ARBA00022833"/>
    </source>
</evidence>
<keyword evidence="3" id="KW-0479">Metal-binding</keyword>
<proteinExistence type="predicted"/>
<dbReference type="AlphaFoldDB" id="A0A6N7YRN3"/>
<sequence>MSVVITVAPTGPIATKADNPHLPTRPEEIADAVAAAYQAGAAVAHIHVRDAEGRPTADLSIARRAMELIAERCPILIQLSTGVGLSVPFEERAALVELRPRMATLNPCSMSFGTGEFRNPPVEVRRLAARMKDLGVKPELEIYDTGHLDACLRLRDEGLLGHGPLQFSLVLGVAGGMAATPENLITMVRRLPEGAVWQVIAIGRANLRLTAMGLALGGNARAGLEDTLYLRKGELSPGNLPLVRRTVQLARDLDLTTAGVEETEKLLQLPLAGN</sequence>
<accession>A0A6N7YRN3</accession>
<keyword evidence="4" id="KW-0862">Zinc</keyword>
<dbReference type="EMBL" id="WMBA01000013">
    <property type="protein sequence ID" value="MTD54622.1"/>
    <property type="molecule type" value="Genomic_DNA"/>
</dbReference>
<organism evidence="5 6">
    <name type="scientific">Amycolatopsis pithecellobii</name>
    <dbReference type="NCBI Taxonomy" id="664692"/>
    <lineage>
        <taxon>Bacteria</taxon>
        <taxon>Bacillati</taxon>
        <taxon>Actinomycetota</taxon>
        <taxon>Actinomycetes</taxon>
        <taxon>Pseudonocardiales</taxon>
        <taxon>Pseudonocardiaceae</taxon>
        <taxon>Amycolatopsis</taxon>
    </lineage>
</organism>
<dbReference type="InterPro" id="IPR008567">
    <property type="entry name" value="BKACE"/>
</dbReference>
<protein>
    <submittedName>
        <fullName evidence="5">3-keto-5-aminohexanoate cleavage protein</fullName>
    </submittedName>
</protein>
<keyword evidence="6" id="KW-1185">Reference proteome</keyword>
<evidence type="ECO:0000256" key="2">
    <source>
        <dbReference type="ARBA" id="ARBA00022679"/>
    </source>
</evidence>
<dbReference type="InterPro" id="IPR013785">
    <property type="entry name" value="Aldolase_TIM"/>
</dbReference>
<dbReference type="RefSeq" id="WP_154756835.1">
    <property type="nucleotide sequence ID" value="NZ_WMBA01000013.1"/>
</dbReference>
<comment type="caution">
    <text evidence="5">The sequence shown here is derived from an EMBL/GenBank/DDBJ whole genome shotgun (WGS) entry which is preliminary data.</text>
</comment>
<dbReference type="Pfam" id="PF05853">
    <property type="entry name" value="BKACE"/>
    <property type="match status" value="1"/>
</dbReference>
<dbReference type="PANTHER" id="PTHR37418">
    <property type="entry name" value="3-KETO-5-AMINOHEXANOATE CLEAVAGE ENZYME-RELATED"/>
    <property type="match status" value="1"/>
</dbReference>
<evidence type="ECO:0000256" key="1">
    <source>
        <dbReference type="ARBA" id="ARBA00001947"/>
    </source>
</evidence>
<name>A0A6N7YRN3_9PSEU</name>
<dbReference type="GO" id="GO:0046872">
    <property type="term" value="F:metal ion binding"/>
    <property type="evidence" value="ECO:0007669"/>
    <property type="project" value="UniProtKB-KW"/>
</dbReference>
<dbReference type="GO" id="GO:0043720">
    <property type="term" value="F:3-keto-5-aminohexanoate cleavage activity"/>
    <property type="evidence" value="ECO:0007669"/>
    <property type="project" value="InterPro"/>
</dbReference>
<comment type="cofactor">
    <cofactor evidence="1">
        <name>Zn(2+)</name>
        <dbReference type="ChEBI" id="CHEBI:29105"/>
    </cofactor>
</comment>
<evidence type="ECO:0000313" key="5">
    <source>
        <dbReference type="EMBL" id="MTD54622.1"/>
    </source>
</evidence>
<dbReference type="OrthoDB" id="9063716at2"/>